<dbReference type="Gene3D" id="3.40.50.720">
    <property type="entry name" value="NAD(P)-binding Rossmann-like Domain"/>
    <property type="match status" value="1"/>
</dbReference>
<reference evidence="3 4" key="1">
    <citation type="submission" date="2024-09" db="EMBL/GenBank/DDBJ databases">
        <authorList>
            <person name="Sun Q."/>
            <person name="Mori K."/>
        </authorList>
    </citation>
    <scope>NUCLEOTIDE SEQUENCE [LARGE SCALE GENOMIC DNA]</scope>
    <source>
        <strain evidence="3 4">NCAIM B.02301</strain>
    </source>
</reference>
<dbReference type="InterPro" id="IPR036291">
    <property type="entry name" value="NAD(P)-bd_dom_sf"/>
</dbReference>
<accession>A0ABV6NBI9</accession>
<dbReference type="InterPro" id="IPR013149">
    <property type="entry name" value="ADH-like_C"/>
</dbReference>
<evidence type="ECO:0000256" key="1">
    <source>
        <dbReference type="ARBA" id="ARBA00022857"/>
    </source>
</evidence>
<dbReference type="RefSeq" id="WP_273845833.1">
    <property type="nucleotide sequence ID" value="NZ_JAQQWT010000015.1"/>
</dbReference>
<dbReference type="Gene3D" id="3.90.180.10">
    <property type="entry name" value="Medium-chain alcohol dehydrogenases, catalytic domain"/>
    <property type="match status" value="1"/>
</dbReference>
<protein>
    <submittedName>
        <fullName evidence="3">NADPH:quinone reductase</fullName>
    </submittedName>
</protein>
<dbReference type="InterPro" id="IPR020843">
    <property type="entry name" value="ER"/>
</dbReference>
<gene>
    <name evidence="3" type="ORF">ACFFH4_00455</name>
</gene>
<dbReference type="SUPFAM" id="SSF51735">
    <property type="entry name" value="NAD(P)-binding Rossmann-fold domains"/>
    <property type="match status" value="1"/>
</dbReference>
<organism evidence="3 4">
    <name type="scientific">Halalkalibacter alkalisediminis</name>
    <dbReference type="NCBI Taxonomy" id="935616"/>
    <lineage>
        <taxon>Bacteria</taxon>
        <taxon>Bacillati</taxon>
        <taxon>Bacillota</taxon>
        <taxon>Bacilli</taxon>
        <taxon>Bacillales</taxon>
        <taxon>Bacillaceae</taxon>
        <taxon>Halalkalibacter</taxon>
    </lineage>
</organism>
<evidence type="ECO:0000313" key="3">
    <source>
        <dbReference type="EMBL" id="MFC0557523.1"/>
    </source>
</evidence>
<dbReference type="Pfam" id="PF08240">
    <property type="entry name" value="ADH_N"/>
    <property type="match status" value="1"/>
</dbReference>
<feature type="domain" description="Enoyl reductase (ER)" evidence="2">
    <location>
        <begin position="10"/>
        <end position="318"/>
    </location>
</feature>
<name>A0ABV6NBI9_9BACI</name>
<keyword evidence="1" id="KW-0521">NADP</keyword>
<dbReference type="Proteomes" id="UP001589833">
    <property type="component" value="Unassembled WGS sequence"/>
</dbReference>
<dbReference type="PANTHER" id="PTHR44154">
    <property type="entry name" value="QUINONE OXIDOREDUCTASE"/>
    <property type="match status" value="1"/>
</dbReference>
<comment type="caution">
    <text evidence="3">The sequence shown here is derived from an EMBL/GenBank/DDBJ whole genome shotgun (WGS) entry which is preliminary data.</text>
</comment>
<evidence type="ECO:0000259" key="2">
    <source>
        <dbReference type="SMART" id="SM00829"/>
    </source>
</evidence>
<keyword evidence="4" id="KW-1185">Reference proteome</keyword>
<dbReference type="InterPro" id="IPR051603">
    <property type="entry name" value="Zinc-ADH_QOR/CCCR"/>
</dbReference>
<dbReference type="EMBL" id="JBHLTR010000001">
    <property type="protein sequence ID" value="MFC0557523.1"/>
    <property type="molecule type" value="Genomic_DNA"/>
</dbReference>
<evidence type="ECO:0000313" key="4">
    <source>
        <dbReference type="Proteomes" id="UP001589833"/>
    </source>
</evidence>
<dbReference type="CDD" id="cd08253">
    <property type="entry name" value="zeta_crystallin"/>
    <property type="match status" value="1"/>
</dbReference>
<dbReference type="InterPro" id="IPR011032">
    <property type="entry name" value="GroES-like_sf"/>
</dbReference>
<dbReference type="PANTHER" id="PTHR44154:SF1">
    <property type="entry name" value="QUINONE OXIDOREDUCTASE"/>
    <property type="match status" value="1"/>
</dbReference>
<sequence length="322" mass="34535">MKAVVYEAYGDPHVLKLSEVSKPTIKSNEVLIQVKASGINPVDTYFRKGIREVDSFPHIPHFDLGGVVVKVGTDVTDTQIGDRVWATNAKGASAEYVAIAADCVFPLPDPLSYIDGAALAMPFMTAYLSLFNRGQLKENEKILIYGAAGAVGHAAVQLAKKAGAHVLATAGNPEKALLAEQAGADEVILYKEEDLVEKVMELTNQKGVSLILDMSVSENMEKNLEMIAVTGRIITIGSPVNNTPPLLWRQLNMKHASLIGVLLFTAPSVELQTAGQAISEGFAGGTLTAHIGKVFSYEEAAVAHEALESKQYDGRIILNHLN</sequence>
<proteinExistence type="predicted"/>
<dbReference type="SUPFAM" id="SSF50129">
    <property type="entry name" value="GroES-like"/>
    <property type="match status" value="1"/>
</dbReference>
<dbReference type="Pfam" id="PF00107">
    <property type="entry name" value="ADH_zinc_N"/>
    <property type="match status" value="1"/>
</dbReference>
<dbReference type="SMART" id="SM00829">
    <property type="entry name" value="PKS_ER"/>
    <property type="match status" value="1"/>
</dbReference>
<dbReference type="InterPro" id="IPR013154">
    <property type="entry name" value="ADH-like_N"/>
</dbReference>